<dbReference type="PANTHER" id="PTHR20992">
    <property type="entry name" value="AT15442P-RELATED"/>
    <property type="match status" value="1"/>
</dbReference>
<dbReference type="PANTHER" id="PTHR20992:SF9">
    <property type="entry name" value="AT15442P-RELATED"/>
    <property type="match status" value="1"/>
</dbReference>
<keyword evidence="2" id="KW-0472">Membrane</keyword>
<evidence type="ECO:0000256" key="1">
    <source>
        <dbReference type="SAM" id="MobiDB-lite"/>
    </source>
</evidence>
<dbReference type="Pfam" id="PF04087">
    <property type="entry name" value="DUF389"/>
    <property type="match status" value="1"/>
</dbReference>
<keyword evidence="2" id="KW-0812">Transmembrane</keyword>
<feature type="transmembrane region" description="Helical" evidence="2">
    <location>
        <begin position="175"/>
        <end position="197"/>
    </location>
</feature>
<reference evidence="3 4" key="1">
    <citation type="submission" date="2016-10" db="EMBL/GenBank/DDBJ databases">
        <authorList>
            <person name="de Groot N.N."/>
        </authorList>
    </citation>
    <scope>NUCLEOTIDE SEQUENCE [LARGE SCALE GENOMIC DNA]</scope>
    <source>
        <strain evidence="3 4">JCM 11308</strain>
    </source>
</reference>
<feature type="compositionally biased region" description="Basic and acidic residues" evidence="1">
    <location>
        <begin position="335"/>
        <end position="349"/>
    </location>
</feature>
<gene>
    <name evidence="3" type="ORF">SAMN05444580_103372</name>
</gene>
<feature type="transmembrane region" description="Helical" evidence="2">
    <location>
        <begin position="217"/>
        <end position="237"/>
    </location>
</feature>
<feature type="transmembrane region" description="Helical" evidence="2">
    <location>
        <begin position="244"/>
        <end position="267"/>
    </location>
</feature>
<protein>
    <submittedName>
        <fullName evidence="3">Uncharacterized hydrophobic domain-containing protein</fullName>
    </submittedName>
</protein>
<feature type="transmembrane region" description="Helical" evidence="2">
    <location>
        <begin position="142"/>
        <end position="163"/>
    </location>
</feature>
<evidence type="ECO:0000256" key="2">
    <source>
        <dbReference type="SAM" id="Phobius"/>
    </source>
</evidence>
<evidence type="ECO:0000313" key="4">
    <source>
        <dbReference type="Proteomes" id="UP000199417"/>
    </source>
</evidence>
<proteinExistence type="predicted"/>
<sequence>MLHLRVISPSERTGEVLHMLAAEPGATHVTLALSAAIDPPGDVIEADVARACANDVLAALTALDLVRTGGILFEPTGTVLSRAGERADAAAPTRPDGTVVWEQLLGQAREGARLTPTFLAFLAIAFLLSAVGVATASPMTLVGAMVVGPEFRPLAALSVGLVRRDIGLVRTSARTLAISFPAAMVVTALATLLWIRLGWIGVGDVENARAFDFIYEVGPFSLVVALLAGAAGMLALVTYSSTVLVGVFISVTTVPAAGLAVVAVFAGKWNVVLSSLAQLGVNLIGIVLAGVAVLLLLLLRDGRQGGSVMRREPRSGPPRRHGAPAATARPRRPTLRPDRPIPGEHECQD</sequence>
<dbReference type="STRING" id="168276.SAMN05444580_103372"/>
<organism evidence="3 4">
    <name type="scientific">Rhodococcus tukisamuensis</name>
    <dbReference type="NCBI Taxonomy" id="168276"/>
    <lineage>
        <taxon>Bacteria</taxon>
        <taxon>Bacillati</taxon>
        <taxon>Actinomycetota</taxon>
        <taxon>Actinomycetes</taxon>
        <taxon>Mycobacteriales</taxon>
        <taxon>Nocardiaceae</taxon>
        <taxon>Rhodococcus</taxon>
    </lineage>
</organism>
<feature type="region of interest" description="Disordered" evidence="1">
    <location>
        <begin position="306"/>
        <end position="349"/>
    </location>
</feature>
<dbReference type="RefSeq" id="WP_083577571.1">
    <property type="nucleotide sequence ID" value="NZ_FNAB01000003.1"/>
</dbReference>
<keyword evidence="2" id="KW-1133">Transmembrane helix</keyword>
<name>A0A1G6T262_9NOCA</name>
<keyword evidence="4" id="KW-1185">Reference proteome</keyword>
<dbReference type="EMBL" id="FNAB01000003">
    <property type="protein sequence ID" value="SDD23270.1"/>
    <property type="molecule type" value="Genomic_DNA"/>
</dbReference>
<dbReference type="AlphaFoldDB" id="A0A1G6T262"/>
<dbReference type="InterPro" id="IPR005240">
    <property type="entry name" value="DUF389"/>
</dbReference>
<dbReference type="Proteomes" id="UP000199417">
    <property type="component" value="Unassembled WGS sequence"/>
</dbReference>
<evidence type="ECO:0000313" key="3">
    <source>
        <dbReference type="EMBL" id="SDD23270.1"/>
    </source>
</evidence>
<feature type="transmembrane region" description="Helical" evidence="2">
    <location>
        <begin position="118"/>
        <end position="136"/>
    </location>
</feature>
<feature type="transmembrane region" description="Helical" evidence="2">
    <location>
        <begin position="279"/>
        <end position="299"/>
    </location>
</feature>
<accession>A0A1G6T262</accession>